<organism evidence="3 4">
    <name type="scientific">Paenibacillus silvae</name>
    <dbReference type="NCBI Taxonomy" id="1325358"/>
    <lineage>
        <taxon>Bacteria</taxon>
        <taxon>Bacillati</taxon>
        <taxon>Bacillota</taxon>
        <taxon>Bacilli</taxon>
        <taxon>Bacillales</taxon>
        <taxon>Paenibacillaceae</taxon>
        <taxon>Paenibacillus</taxon>
    </lineage>
</organism>
<dbReference type="EMBL" id="QKWW01000048">
    <property type="protein sequence ID" value="PZT54351.1"/>
    <property type="molecule type" value="Genomic_DNA"/>
</dbReference>
<dbReference type="RefSeq" id="WP_111271507.1">
    <property type="nucleotide sequence ID" value="NZ_QKWW01000048.1"/>
</dbReference>
<dbReference type="InterPro" id="IPR036582">
    <property type="entry name" value="Mao_N_sf"/>
</dbReference>
<feature type="signal peptide" evidence="1">
    <location>
        <begin position="1"/>
        <end position="25"/>
    </location>
</feature>
<evidence type="ECO:0000259" key="2">
    <source>
        <dbReference type="Pfam" id="PF07833"/>
    </source>
</evidence>
<reference evidence="3 4" key="1">
    <citation type="submission" date="2018-06" db="EMBL/GenBank/DDBJ databases">
        <title>Isolation of heavy metals resistant Paenibacillus silvae NC2 from Gold-Copper mine in ZiJin, China.</title>
        <authorList>
            <person name="Xu J."/>
            <person name="Mazhar H.S."/>
            <person name="Rensing C."/>
        </authorList>
    </citation>
    <scope>NUCLEOTIDE SEQUENCE [LARGE SCALE GENOMIC DNA]</scope>
    <source>
        <strain evidence="3 4">NC2</strain>
    </source>
</reference>
<evidence type="ECO:0000256" key="1">
    <source>
        <dbReference type="SAM" id="SignalP"/>
    </source>
</evidence>
<gene>
    <name evidence="3" type="ORF">DN757_17635</name>
</gene>
<sequence>MKDKLKGLVIGILIGSTITGATAFAATNSTPIKAAIQKLNLYVDGTKKSNVNAITYNNTTYVPVRSMSTALGKNVTLREDNLYIGKTPKLNITEKEAVKLVKNKYGYNNSKLIVEVDNEVDNQYVVHVYEIVIDDEKTGEGHTATYGWYYVDKTSGKVSSMI</sequence>
<evidence type="ECO:0000313" key="3">
    <source>
        <dbReference type="EMBL" id="PZT54351.1"/>
    </source>
</evidence>
<name>A0A2W6NF08_9BACL</name>
<protein>
    <recommendedName>
        <fullName evidence="2">Copper amine oxidase-like N-terminal domain-containing protein</fullName>
    </recommendedName>
</protein>
<dbReference type="Proteomes" id="UP000249204">
    <property type="component" value="Unassembled WGS sequence"/>
</dbReference>
<feature type="chain" id="PRO_5016007511" description="Copper amine oxidase-like N-terminal domain-containing protein" evidence="1">
    <location>
        <begin position="26"/>
        <end position="162"/>
    </location>
</feature>
<evidence type="ECO:0000313" key="4">
    <source>
        <dbReference type="Proteomes" id="UP000249204"/>
    </source>
</evidence>
<accession>A0A2W6NF08</accession>
<proteinExistence type="predicted"/>
<keyword evidence="1" id="KW-0732">Signal</keyword>
<dbReference type="Pfam" id="PF07833">
    <property type="entry name" value="Cu_amine_oxidN1"/>
    <property type="match status" value="1"/>
</dbReference>
<dbReference type="SUPFAM" id="SSF55383">
    <property type="entry name" value="Copper amine oxidase, domain N"/>
    <property type="match status" value="1"/>
</dbReference>
<dbReference type="Gene3D" id="3.30.457.10">
    <property type="entry name" value="Copper amine oxidase-like, N-terminal domain"/>
    <property type="match status" value="1"/>
</dbReference>
<dbReference type="InterPro" id="IPR012854">
    <property type="entry name" value="Cu_amine_oxidase-like_N"/>
</dbReference>
<comment type="caution">
    <text evidence="3">The sequence shown here is derived from an EMBL/GenBank/DDBJ whole genome shotgun (WGS) entry which is preliminary data.</text>
</comment>
<feature type="domain" description="Copper amine oxidase-like N-terminal" evidence="2">
    <location>
        <begin position="22"/>
        <end position="80"/>
    </location>
</feature>
<dbReference type="AlphaFoldDB" id="A0A2W6NF08"/>